<feature type="transmembrane region" description="Helical" evidence="1">
    <location>
        <begin position="57"/>
        <end position="73"/>
    </location>
</feature>
<dbReference type="Proteomes" id="UP000295504">
    <property type="component" value="Unassembled WGS sequence"/>
</dbReference>
<organism evidence="2 3">
    <name type="scientific">Serpentinicella alkaliphila</name>
    <dbReference type="NCBI Taxonomy" id="1734049"/>
    <lineage>
        <taxon>Bacteria</taxon>
        <taxon>Bacillati</taxon>
        <taxon>Bacillota</taxon>
        <taxon>Clostridia</taxon>
        <taxon>Peptostreptococcales</taxon>
        <taxon>Natronincolaceae</taxon>
        <taxon>Serpentinicella</taxon>
    </lineage>
</organism>
<comment type="caution">
    <text evidence="2">The sequence shown here is derived from an EMBL/GenBank/DDBJ whole genome shotgun (WGS) entry which is preliminary data.</text>
</comment>
<accession>A0A4R2TKX3</accession>
<feature type="transmembrane region" description="Helical" evidence="1">
    <location>
        <begin position="85"/>
        <end position="108"/>
    </location>
</feature>
<gene>
    <name evidence="2" type="ORF">EDD79_101135</name>
</gene>
<proteinExistence type="predicted"/>
<keyword evidence="3" id="KW-1185">Reference proteome</keyword>
<evidence type="ECO:0000313" key="3">
    <source>
        <dbReference type="Proteomes" id="UP000295504"/>
    </source>
</evidence>
<feature type="transmembrane region" description="Helical" evidence="1">
    <location>
        <begin position="20"/>
        <end position="45"/>
    </location>
</feature>
<protein>
    <submittedName>
        <fullName evidence="2">Uncharacterized protein</fullName>
    </submittedName>
</protein>
<dbReference type="OrthoDB" id="2596219at2"/>
<keyword evidence="1" id="KW-0472">Membrane</keyword>
<name>A0A4R2TKX3_9FIRM</name>
<sequence length="187" mass="21363">MNKEGFNKLYWGFLFIMFDFRLAGFDILPDIVGYILFAMGFGLLIESSFQFSKAKKYNFILIFLSLFQIYEPQVQQQTGINLGYYGAFGIIVGIGAFVLGLLTIYHLFMGIKEMAEQAGEESVFDDIYAEADKRWNQYLVLSIASLAGFVVMFIPVINLFYIMGILIASIALMVAFMKFMKKCSYNF</sequence>
<keyword evidence="1" id="KW-1133">Transmembrane helix</keyword>
<dbReference type="EMBL" id="SLYC01000011">
    <property type="protein sequence ID" value="TCQ03072.1"/>
    <property type="molecule type" value="Genomic_DNA"/>
</dbReference>
<feature type="transmembrane region" description="Helical" evidence="1">
    <location>
        <begin position="138"/>
        <end position="154"/>
    </location>
</feature>
<dbReference type="RefSeq" id="WP_132848140.1">
    <property type="nucleotide sequence ID" value="NZ_CP058648.1"/>
</dbReference>
<reference evidence="2 3" key="1">
    <citation type="submission" date="2019-03" db="EMBL/GenBank/DDBJ databases">
        <title>Genomic Encyclopedia of Type Strains, Phase IV (KMG-IV): sequencing the most valuable type-strain genomes for metagenomic binning, comparative biology and taxonomic classification.</title>
        <authorList>
            <person name="Goeker M."/>
        </authorList>
    </citation>
    <scope>NUCLEOTIDE SEQUENCE [LARGE SCALE GENOMIC DNA]</scope>
    <source>
        <strain evidence="2 3">DSM 100013</strain>
    </source>
</reference>
<feature type="transmembrane region" description="Helical" evidence="1">
    <location>
        <begin position="160"/>
        <end position="180"/>
    </location>
</feature>
<evidence type="ECO:0000313" key="2">
    <source>
        <dbReference type="EMBL" id="TCQ03072.1"/>
    </source>
</evidence>
<dbReference type="AlphaFoldDB" id="A0A4R2TKX3"/>
<evidence type="ECO:0000256" key="1">
    <source>
        <dbReference type="SAM" id="Phobius"/>
    </source>
</evidence>
<keyword evidence="1" id="KW-0812">Transmembrane</keyword>